<dbReference type="EMBL" id="JADIMB010000106">
    <property type="protein sequence ID" value="MBO8471579.1"/>
    <property type="molecule type" value="Genomic_DNA"/>
</dbReference>
<feature type="transmembrane region" description="Helical" evidence="1">
    <location>
        <begin position="12"/>
        <end position="32"/>
    </location>
</feature>
<accession>A0A9D9IHG1</accession>
<proteinExistence type="predicted"/>
<reference evidence="2" key="2">
    <citation type="journal article" date="2021" name="PeerJ">
        <title>Extensive microbial diversity within the chicken gut microbiome revealed by metagenomics and culture.</title>
        <authorList>
            <person name="Gilroy R."/>
            <person name="Ravi A."/>
            <person name="Getino M."/>
            <person name="Pursley I."/>
            <person name="Horton D.L."/>
            <person name="Alikhan N.F."/>
            <person name="Baker D."/>
            <person name="Gharbi K."/>
            <person name="Hall N."/>
            <person name="Watson M."/>
            <person name="Adriaenssens E.M."/>
            <person name="Foster-Nyarko E."/>
            <person name="Jarju S."/>
            <person name="Secka A."/>
            <person name="Antonio M."/>
            <person name="Oren A."/>
            <person name="Chaudhuri R.R."/>
            <person name="La Ragione R."/>
            <person name="Hildebrand F."/>
            <person name="Pallen M.J."/>
        </authorList>
    </citation>
    <scope>NUCLEOTIDE SEQUENCE</scope>
    <source>
        <strain evidence="2">B2-22910</strain>
    </source>
</reference>
<keyword evidence="1" id="KW-0812">Transmembrane</keyword>
<keyword evidence="1" id="KW-1133">Transmembrane helix</keyword>
<comment type="caution">
    <text evidence="2">The sequence shown here is derived from an EMBL/GenBank/DDBJ whole genome shotgun (WGS) entry which is preliminary data.</text>
</comment>
<evidence type="ECO:0000256" key="1">
    <source>
        <dbReference type="SAM" id="Phobius"/>
    </source>
</evidence>
<protein>
    <submittedName>
        <fullName evidence="2">Type II secretion system protein</fullName>
    </submittedName>
</protein>
<evidence type="ECO:0000313" key="3">
    <source>
        <dbReference type="Proteomes" id="UP000823603"/>
    </source>
</evidence>
<dbReference type="Proteomes" id="UP000823603">
    <property type="component" value="Unassembled WGS sequence"/>
</dbReference>
<gene>
    <name evidence="2" type="ORF">IAB82_07295</name>
</gene>
<organism evidence="2 3">
    <name type="scientific">Candidatus Cryptobacteroides faecavium</name>
    <dbReference type="NCBI Taxonomy" id="2840762"/>
    <lineage>
        <taxon>Bacteria</taxon>
        <taxon>Pseudomonadati</taxon>
        <taxon>Bacteroidota</taxon>
        <taxon>Bacteroidia</taxon>
        <taxon>Bacteroidales</taxon>
        <taxon>Candidatus Cryptobacteroides</taxon>
    </lineage>
</organism>
<name>A0A9D9IHG1_9BACT</name>
<keyword evidence="1" id="KW-0472">Membrane</keyword>
<evidence type="ECO:0000313" key="2">
    <source>
        <dbReference type="EMBL" id="MBO8471579.1"/>
    </source>
</evidence>
<sequence>MKDTTGRHIRKEWLAAAVCMAILAAVLLVRIFGGSGKAEEAEAASPQDVLSGFYSALISGQTDMLAEYCDTTAAVMEYVEDFISGTADMRGKEPGAFSIAAGMVTAGTEERRKDRDGILLDFRLELRGSAQDTAGKDGPMVKEKTARMKTEGGKWVITDITGR</sequence>
<reference evidence="2" key="1">
    <citation type="submission" date="2020-10" db="EMBL/GenBank/DDBJ databases">
        <authorList>
            <person name="Gilroy R."/>
        </authorList>
    </citation>
    <scope>NUCLEOTIDE SEQUENCE</scope>
    <source>
        <strain evidence="2">B2-22910</strain>
    </source>
</reference>
<dbReference type="AlphaFoldDB" id="A0A9D9IHG1"/>